<sequence length="31" mass="3298">MIAAVLGGGVCRSPAQEGQDHTTIGNYFFRT</sequence>
<protein>
    <submittedName>
        <fullName evidence="1">Uncharacterized protein</fullName>
    </submittedName>
</protein>
<dbReference type="AlphaFoldDB" id="A0A2P2NSU8"/>
<dbReference type="EMBL" id="GGEC01065108">
    <property type="protein sequence ID" value="MBX45592.1"/>
    <property type="molecule type" value="Transcribed_RNA"/>
</dbReference>
<name>A0A2P2NSU8_RHIMU</name>
<organism evidence="1">
    <name type="scientific">Rhizophora mucronata</name>
    <name type="common">Asiatic mangrove</name>
    <dbReference type="NCBI Taxonomy" id="61149"/>
    <lineage>
        <taxon>Eukaryota</taxon>
        <taxon>Viridiplantae</taxon>
        <taxon>Streptophyta</taxon>
        <taxon>Embryophyta</taxon>
        <taxon>Tracheophyta</taxon>
        <taxon>Spermatophyta</taxon>
        <taxon>Magnoliopsida</taxon>
        <taxon>eudicotyledons</taxon>
        <taxon>Gunneridae</taxon>
        <taxon>Pentapetalae</taxon>
        <taxon>rosids</taxon>
        <taxon>fabids</taxon>
        <taxon>Malpighiales</taxon>
        <taxon>Rhizophoraceae</taxon>
        <taxon>Rhizophora</taxon>
    </lineage>
</organism>
<evidence type="ECO:0000313" key="1">
    <source>
        <dbReference type="EMBL" id="MBX45592.1"/>
    </source>
</evidence>
<accession>A0A2P2NSU8</accession>
<reference evidence="1" key="1">
    <citation type="submission" date="2018-02" db="EMBL/GenBank/DDBJ databases">
        <title>Rhizophora mucronata_Transcriptome.</title>
        <authorList>
            <person name="Meera S.P."/>
            <person name="Sreeshan A."/>
            <person name="Augustine A."/>
        </authorList>
    </citation>
    <scope>NUCLEOTIDE SEQUENCE</scope>
    <source>
        <tissue evidence="1">Leaf</tissue>
    </source>
</reference>
<proteinExistence type="predicted"/>